<gene>
    <name evidence="9" type="ORF">GCM10023196_067410</name>
</gene>
<dbReference type="EMBL" id="BAABHK010000011">
    <property type="protein sequence ID" value="GAA4632741.1"/>
    <property type="molecule type" value="Genomic_DNA"/>
</dbReference>
<evidence type="ECO:0000256" key="3">
    <source>
        <dbReference type="ARBA" id="ARBA00022723"/>
    </source>
</evidence>
<evidence type="ECO:0000256" key="5">
    <source>
        <dbReference type="ARBA" id="ARBA00022842"/>
    </source>
</evidence>
<keyword evidence="5" id="KW-0460">Magnesium</keyword>
<dbReference type="Proteomes" id="UP001501442">
    <property type="component" value="Unassembled WGS sequence"/>
</dbReference>
<keyword evidence="10" id="KW-1185">Reference proteome</keyword>
<name>A0ABP8UIX4_9ACTN</name>
<accession>A0ABP8UIX4</accession>
<reference evidence="10" key="1">
    <citation type="journal article" date="2019" name="Int. J. Syst. Evol. Microbiol.">
        <title>The Global Catalogue of Microorganisms (GCM) 10K type strain sequencing project: providing services to taxonomists for standard genome sequencing and annotation.</title>
        <authorList>
            <consortium name="The Broad Institute Genomics Platform"/>
            <consortium name="The Broad Institute Genome Sequencing Center for Infectious Disease"/>
            <person name="Wu L."/>
            <person name="Ma J."/>
        </authorList>
    </citation>
    <scope>NUCLEOTIDE SEQUENCE [LARGE SCALE GENOMIC DNA]</scope>
    <source>
        <strain evidence="10">JCM 17939</strain>
    </source>
</reference>
<sequence length="237" mass="25201">MTGKDPEADSVEPSMMSVEPPMATDCPEWLRDFAATASRVQVPALLRPPANGARAAAVLILFGEGPDGPDVLLLQRADTLRKHAGQPAFPGGGIDPGDGGPEGAALREAVEETGLDPSGVTLLATMPELYIPYSRYRVTPVVAWWREPSSVAAADPREVASVARVPLSELTDPANRLRVRSPSGHLGPAFRVQGMLVWGFTAGLLHTVLEAAGWDRPWDKSRVEDLPAEVIDLAGSE</sequence>
<evidence type="ECO:0000313" key="10">
    <source>
        <dbReference type="Proteomes" id="UP001501442"/>
    </source>
</evidence>
<comment type="cofactor">
    <cofactor evidence="1">
        <name>Mn(2+)</name>
        <dbReference type="ChEBI" id="CHEBI:29035"/>
    </cofactor>
</comment>
<dbReference type="Pfam" id="PF00293">
    <property type="entry name" value="NUDIX"/>
    <property type="match status" value="1"/>
</dbReference>
<feature type="region of interest" description="Disordered" evidence="7">
    <location>
        <begin position="1"/>
        <end position="20"/>
    </location>
</feature>
<dbReference type="Gene3D" id="3.90.79.10">
    <property type="entry name" value="Nucleoside Triphosphate Pyrophosphohydrolase"/>
    <property type="match status" value="1"/>
</dbReference>
<evidence type="ECO:0000256" key="1">
    <source>
        <dbReference type="ARBA" id="ARBA00001936"/>
    </source>
</evidence>
<keyword evidence="6" id="KW-0464">Manganese</keyword>
<protein>
    <submittedName>
        <fullName evidence="9">CoA pyrophosphatase</fullName>
    </submittedName>
</protein>
<dbReference type="PROSITE" id="PS51462">
    <property type="entry name" value="NUDIX"/>
    <property type="match status" value="1"/>
</dbReference>
<keyword evidence="4" id="KW-0378">Hydrolase</keyword>
<keyword evidence="3" id="KW-0479">Metal-binding</keyword>
<organism evidence="9 10">
    <name type="scientific">Actinoallomurus vinaceus</name>
    <dbReference type="NCBI Taxonomy" id="1080074"/>
    <lineage>
        <taxon>Bacteria</taxon>
        <taxon>Bacillati</taxon>
        <taxon>Actinomycetota</taxon>
        <taxon>Actinomycetes</taxon>
        <taxon>Streptosporangiales</taxon>
        <taxon>Thermomonosporaceae</taxon>
        <taxon>Actinoallomurus</taxon>
    </lineage>
</organism>
<dbReference type="SUPFAM" id="SSF55811">
    <property type="entry name" value="Nudix"/>
    <property type="match status" value="1"/>
</dbReference>
<evidence type="ECO:0000256" key="4">
    <source>
        <dbReference type="ARBA" id="ARBA00022801"/>
    </source>
</evidence>
<comment type="cofactor">
    <cofactor evidence="2">
        <name>Mg(2+)</name>
        <dbReference type="ChEBI" id="CHEBI:18420"/>
    </cofactor>
</comment>
<evidence type="ECO:0000256" key="2">
    <source>
        <dbReference type="ARBA" id="ARBA00001946"/>
    </source>
</evidence>
<dbReference type="InterPro" id="IPR015797">
    <property type="entry name" value="NUDIX_hydrolase-like_dom_sf"/>
</dbReference>
<comment type="caution">
    <text evidence="9">The sequence shown here is derived from an EMBL/GenBank/DDBJ whole genome shotgun (WGS) entry which is preliminary data.</text>
</comment>
<dbReference type="InterPro" id="IPR000086">
    <property type="entry name" value="NUDIX_hydrolase_dom"/>
</dbReference>
<proteinExistence type="predicted"/>
<dbReference type="PANTHER" id="PTHR12992">
    <property type="entry name" value="NUDIX HYDROLASE"/>
    <property type="match status" value="1"/>
</dbReference>
<evidence type="ECO:0000259" key="8">
    <source>
        <dbReference type="PROSITE" id="PS51462"/>
    </source>
</evidence>
<dbReference type="PANTHER" id="PTHR12992:SF11">
    <property type="entry name" value="MITOCHONDRIAL COENZYME A DIPHOSPHATASE NUDT8"/>
    <property type="match status" value="1"/>
</dbReference>
<evidence type="ECO:0000256" key="7">
    <source>
        <dbReference type="SAM" id="MobiDB-lite"/>
    </source>
</evidence>
<feature type="domain" description="Nudix hydrolase" evidence="8">
    <location>
        <begin position="52"/>
        <end position="192"/>
    </location>
</feature>
<dbReference type="CDD" id="cd03426">
    <property type="entry name" value="NUDIX_CoAse_Nudt7"/>
    <property type="match status" value="1"/>
</dbReference>
<evidence type="ECO:0000256" key="6">
    <source>
        <dbReference type="ARBA" id="ARBA00023211"/>
    </source>
</evidence>
<dbReference type="InterPro" id="IPR045121">
    <property type="entry name" value="CoAse"/>
</dbReference>
<evidence type="ECO:0000313" key="9">
    <source>
        <dbReference type="EMBL" id="GAA4632741.1"/>
    </source>
</evidence>